<gene>
    <name evidence="2" type="ORF">GLAREA_10272</name>
</gene>
<dbReference type="GO" id="GO:0016787">
    <property type="term" value="F:hydrolase activity"/>
    <property type="evidence" value="ECO:0007669"/>
    <property type="project" value="UniProtKB-KW"/>
</dbReference>
<feature type="domain" description="AB hydrolase-1" evidence="1">
    <location>
        <begin position="6"/>
        <end position="246"/>
    </location>
</feature>
<accession>S3E8B8</accession>
<dbReference type="Pfam" id="PF12697">
    <property type="entry name" value="Abhydrolase_6"/>
    <property type="match status" value="1"/>
</dbReference>
<sequence length="255" mass="27754">MGNPTFVLIPGAWHTPTAYEPVKSILEGDGFECATVSLPSVGCKPVTYDFSEDVEAVRNTVLKLVDGGKEVVVVMHSYSGMCGSEALKSLSKDERVAQGLSGGVVRLVYIMAMILPEGSEPAPRGTTDNMHPFMVADLEAGIVTVSPEDALKVFYNDFPSAQAQEFASQIEPQSIGVFYSKITYAPWRAIPTTYVLCENDQSFTMAYADYLLSVAKSTDDHKIDTLERCDAGHFVMVSKPEWLADVLKRAAGAYM</sequence>
<dbReference type="InterPro" id="IPR000073">
    <property type="entry name" value="AB_hydrolase_1"/>
</dbReference>
<dbReference type="AlphaFoldDB" id="S3E8B8"/>
<evidence type="ECO:0000313" key="3">
    <source>
        <dbReference type="Proteomes" id="UP000016922"/>
    </source>
</evidence>
<keyword evidence="3" id="KW-1185">Reference proteome</keyword>
<dbReference type="SUPFAM" id="SSF53474">
    <property type="entry name" value="alpha/beta-Hydrolases"/>
    <property type="match status" value="1"/>
</dbReference>
<evidence type="ECO:0000259" key="1">
    <source>
        <dbReference type="Pfam" id="PF12697"/>
    </source>
</evidence>
<organism evidence="2 3">
    <name type="scientific">Glarea lozoyensis (strain ATCC 20868 / MF5171)</name>
    <dbReference type="NCBI Taxonomy" id="1116229"/>
    <lineage>
        <taxon>Eukaryota</taxon>
        <taxon>Fungi</taxon>
        <taxon>Dikarya</taxon>
        <taxon>Ascomycota</taxon>
        <taxon>Pezizomycotina</taxon>
        <taxon>Leotiomycetes</taxon>
        <taxon>Helotiales</taxon>
        <taxon>Helotiaceae</taxon>
        <taxon>Glarea</taxon>
    </lineage>
</organism>
<dbReference type="InterPro" id="IPR029058">
    <property type="entry name" value="AB_hydrolase_fold"/>
</dbReference>
<dbReference type="KEGG" id="glz:GLAREA_10272"/>
<dbReference type="Gene3D" id="3.40.50.1820">
    <property type="entry name" value="alpha/beta hydrolase"/>
    <property type="match status" value="1"/>
</dbReference>
<dbReference type="OrthoDB" id="1263307at2759"/>
<dbReference type="GeneID" id="19469319"/>
<name>S3E8B8_GLAL2</name>
<dbReference type="PANTHER" id="PTHR37017">
    <property type="entry name" value="AB HYDROLASE-1 DOMAIN-CONTAINING PROTEIN-RELATED"/>
    <property type="match status" value="1"/>
</dbReference>
<proteinExistence type="predicted"/>
<reference evidence="2 3" key="1">
    <citation type="journal article" date="2013" name="BMC Genomics">
        <title>Genomics-driven discovery of the pneumocandin biosynthetic gene cluster in the fungus Glarea lozoyensis.</title>
        <authorList>
            <person name="Chen L."/>
            <person name="Yue Q."/>
            <person name="Zhang X."/>
            <person name="Xiang M."/>
            <person name="Wang C."/>
            <person name="Li S."/>
            <person name="Che Y."/>
            <person name="Ortiz-Lopez F.J."/>
            <person name="Bills G.F."/>
            <person name="Liu X."/>
            <person name="An Z."/>
        </authorList>
    </citation>
    <scope>NUCLEOTIDE SEQUENCE [LARGE SCALE GENOMIC DNA]</scope>
    <source>
        <strain evidence="3">ATCC 20868 / MF5171</strain>
    </source>
</reference>
<dbReference type="eggNOG" id="ENOG502RS9F">
    <property type="taxonomic scope" value="Eukaryota"/>
</dbReference>
<dbReference type="HOGENOM" id="CLU_046066_1_3_1"/>
<dbReference type="InterPro" id="IPR052897">
    <property type="entry name" value="Sec-Metab_Biosynth_Hydrolase"/>
</dbReference>
<dbReference type="PANTHER" id="PTHR37017:SF11">
    <property type="entry name" value="ESTERASE_LIPASE_THIOESTERASE DOMAIN-CONTAINING PROTEIN"/>
    <property type="match status" value="1"/>
</dbReference>
<keyword evidence="2" id="KW-0378">Hydrolase</keyword>
<dbReference type="OMA" id="DAPPITH"/>
<dbReference type="EMBL" id="KE145356">
    <property type="protein sequence ID" value="EPE34578.1"/>
    <property type="molecule type" value="Genomic_DNA"/>
</dbReference>
<dbReference type="Proteomes" id="UP000016922">
    <property type="component" value="Unassembled WGS sequence"/>
</dbReference>
<protein>
    <submittedName>
        <fullName evidence="2">Alpha/beta-Hydrolase</fullName>
    </submittedName>
</protein>
<dbReference type="RefSeq" id="XP_008078513.1">
    <property type="nucleotide sequence ID" value="XM_008080322.1"/>
</dbReference>
<evidence type="ECO:0000313" key="2">
    <source>
        <dbReference type="EMBL" id="EPE34578.1"/>
    </source>
</evidence>